<dbReference type="SUPFAM" id="SSF49344">
    <property type="entry name" value="CBD9-like"/>
    <property type="match status" value="1"/>
</dbReference>
<dbReference type="RefSeq" id="WP_130551877.1">
    <property type="nucleotide sequence ID" value="NZ_SHMC01000004.1"/>
</dbReference>
<dbReference type="AlphaFoldDB" id="A0A4Q8L934"/>
<evidence type="ECO:0000313" key="3">
    <source>
        <dbReference type="EMBL" id="TAA24607.1"/>
    </source>
</evidence>
<keyword evidence="1" id="KW-0732">Signal</keyword>
<name>A0A4Q8L934_9GAMM</name>
<feature type="chain" id="PRO_5020382909" description="DUF5916 domain-containing protein" evidence="1">
    <location>
        <begin position="21"/>
        <end position="742"/>
    </location>
</feature>
<organism evidence="3 4">
    <name type="scientific">Pseudoxanthomonas winnipegensis</name>
    <dbReference type="NCBI Taxonomy" id="2480810"/>
    <lineage>
        <taxon>Bacteria</taxon>
        <taxon>Pseudomonadati</taxon>
        <taxon>Pseudomonadota</taxon>
        <taxon>Gammaproteobacteria</taxon>
        <taxon>Lysobacterales</taxon>
        <taxon>Lysobacteraceae</taxon>
        <taxon>Pseudoxanthomonas</taxon>
    </lineage>
</organism>
<feature type="domain" description="DUF5916" evidence="2">
    <location>
        <begin position="218"/>
        <end position="315"/>
    </location>
</feature>
<dbReference type="EMBL" id="SHMC01000004">
    <property type="protein sequence ID" value="TAA24607.1"/>
    <property type="molecule type" value="Genomic_DNA"/>
</dbReference>
<dbReference type="InterPro" id="IPR045670">
    <property type="entry name" value="DUF5916"/>
</dbReference>
<protein>
    <recommendedName>
        <fullName evidence="2">DUF5916 domain-containing protein</fullName>
    </recommendedName>
</protein>
<evidence type="ECO:0000259" key="2">
    <source>
        <dbReference type="Pfam" id="PF19313"/>
    </source>
</evidence>
<dbReference type="OrthoDB" id="9786766at2"/>
<dbReference type="Proteomes" id="UP000292627">
    <property type="component" value="Unassembled WGS sequence"/>
</dbReference>
<sequence>MRGSVLATSVSMALAVPAGAVEVDGRIDPAEWAGAQHITDFRQVQPLTGAPGSQPTEAWILATPEGLAVAVRAVQPPGVPRTLQKVRRDFKDQVDRVNLMVDFDGDGRTGYNFVVSSTDGINDAVVTNENHFNTDWDGHWQHAVSADEQGWSVEMLIPWYIAPMHKASGGTRRMKLYLDRVIGATGERAAWPVASFERPRFLSDFAVVDVTDYQQSLLAVTPYVSGLYDNVHGGTEVQGGVDVFWKPSGQFQLTATVNPDFGQVESDDLVVNFDATETYVSDKRPFFTENQGLFEFTTPSDFSQLLYTRRIGGPSDDGRGAADINAAVKVNGSLGATKYGVFVAEEDGEAGRSFRALRLVRDFSTQNLGMMLTQVERPWLDREATVLGVDHNWRPNARWNVRTRLLGSQIRQAGQTTRDSGGTLWADYEMDHGWRQQWIAMHFGSELQLNDAGYLSQNSLNYGHWEVRKRFPEQPAQSRYASKDWRWRISQVNNDHGEMLDRQLRISRQGELRDGSEEFMQVNFNDAGVDDLLTRGHGSVRQPFNTQLVYEYSRPRKGRWAHEVELWARRGSIGDAGAVSYSAEYTATYFVNDDFSVYLGGYADHSPAWSIWQRDNLVGLYDGREWHLNAGLTWNLANRQELRVKLQALAIQADAESAYRVLASTRPLRTDEAVPDFSVRNLGFQVRYRYEVAPMSDLYVVYARGGYQETDRSDPVGRLLGDALRLREDEQLLVKFSYRFTL</sequence>
<accession>A0A4Q8L934</accession>
<dbReference type="Pfam" id="PF19313">
    <property type="entry name" value="DUF5916"/>
    <property type="match status" value="1"/>
</dbReference>
<reference evidence="3 4" key="1">
    <citation type="submission" date="2019-02" db="EMBL/GenBank/DDBJ databases">
        <title>WGS of Pseudoxanthomonas species novum from clinical isolates.</title>
        <authorList>
            <person name="Bernier A.-M."/>
            <person name="Bernard K."/>
            <person name="Vachon A."/>
        </authorList>
    </citation>
    <scope>NUCLEOTIDE SEQUENCE [LARGE SCALE GENOMIC DNA]</scope>
    <source>
        <strain evidence="3 4">NML171200</strain>
    </source>
</reference>
<evidence type="ECO:0000256" key="1">
    <source>
        <dbReference type="SAM" id="SignalP"/>
    </source>
</evidence>
<proteinExistence type="predicted"/>
<gene>
    <name evidence="3" type="ORF">EA660_12875</name>
</gene>
<evidence type="ECO:0000313" key="4">
    <source>
        <dbReference type="Proteomes" id="UP000292627"/>
    </source>
</evidence>
<comment type="caution">
    <text evidence="3">The sequence shown here is derived from an EMBL/GenBank/DDBJ whole genome shotgun (WGS) entry which is preliminary data.</text>
</comment>
<dbReference type="Gene3D" id="2.60.40.1190">
    <property type="match status" value="1"/>
</dbReference>
<feature type="signal peptide" evidence="1">
    <location>
        <begin position="1"/>
        <end position="20"/>
    </location>
</feature>